<comment type="caution">
    <text evidence="3">The sequence shown here is derived from an EMBL/GenBank/DDBJ whole genome shotgun (WGS) entry which is preliminary data.</text>
</comment>
<dbReference type="AlphaFoldDB" id="A0AAN7K7H4"/>
<evidence type="ECO:0000256" key="1">
    <source>
        <dbReference type="SAM" id="MobiDB-lite"/>
    </source>
</evidence>
<evidence type="ECO:0000313" key="3">
    <source>
        <dbReference type="EMBL" id="KAK4763303.1"/>
    </source>
</evidence>
<feature type="region of interest" description="Disordered" evidence="1">
    <location>
        <begin position="239"/>
        <end position="277"/>
    </location>
</feature>
<feature type="domain" description="BSD" evidence="2">
    <location>
        <begin position="170"/>
        <end position="222"/>
    </location>
</feature>
<dbReference type="Pfam" id="PF03909">
    <property type="entry name" value="BSD"/>
    <property type="match status" value="1"/>
</dbReference>
<feature type="compositionally biased region" description="Basic and acidic residues" evidence="1">
    <location>
        <begin position="354"/>
        <end position="366"/>
    </location>
</feature>
<keyword evidence="4" id="KW-1185">Reference proteome</keyword>
<dbReference type="InterPro" id="IPR051494">
    <property type="entry name" value="BSD_domain-containing"/>
</dbReference>
<feature type="region of interest" description="Disordered" evidence="1">
    <location>
        <begin position="303"/>
        <end position="327"/>
    </location>
</feature>
<gene>
    <name evidence="3" type="ORF">SAY86_009071</name>
</gene>
<dbReference type="Gene3D" id="1.10.3970.10">
    <property type="entry name" value="BSD domain"/>
    <property type="match status" value="1"/>
</dbReference>
<name>A0AAN7K7H4_TRANT</name>
<feature type="compositionally biased region" description="Acidic residues" evidence="1">
    <location>
        <begin position="385"/>
        <end position="399"/>
    </location>
</feature>
<dbReference type="InterPro" id="IPR035925">
    <property type="entry name" value="BSD_dom_sf"/>
</dbReference>
<dbReference type="EMBL" id="JAXQNO010000024">
    <property type="protein sequence ID" value="KAK4763303.1"/>
    <property type="molecule type" value="Genomic_DNA"/>
</dbReference>
<feature type="compositionally biased region" description="Basic and acidic residues" evidence="1">
    <location>
        <begin position="267"/>
        <end position="277"/>
    </location>
</feature>
<dbReference type="PANTHER" id="PTHR16019">
    <property type="entry name" value="SYNAPSE-ASSOCIATED PROTEIN"/>
    <property type="match status" value="1"/>
</dbReference>
<accession>A0AAN7K7H4</accession>
<feature type="region of interest" description="Disordered" evidence="1">
    <location>
        <begin position="1"/>
        <end position="40"/>
    </location>
</feature>
<dbReference type="GO" id="GO:0005737">
    <property type="term" value="C:cytoplasm"/>
    <property type="evidence" value="ECO:0007669"/>
    <property type="project" value="TreeGrafter"/>
</dbReference>
<feature type="compositionally biased region" description="Acidic residues" evidence="1">
    <location>
        <begin position="426"/>
        <end position="443"/>
    </location>
</feature>
<dbReference type="SMART" id="SM00751">
    <property type="entry name" value="BSD"/>
    <property type="match status" value="1"/>
</dbReference>
<feature type="region of interest" description="Disordered" evidence="1">
    <location>
        <begin position="354"/>
        <end position="443"/>
    </location>
</feature>
<dbReference type="SUPFAM" id="SSF140383">
    <property type="entry name" value="BSD domain-like"/>
    <property type="match status" value="1"/>
</dbReference>
<reference evidence="3 4" key="1">
    <citation type="journal article" date="2023" name="Hortic Res">
        <title>Pangenome of water caltrop reveals structural variations and asymmetric subgenome divergence after allopolyploidization.</title>
        <authorList>
            <person name="Zhang X."/>
            <person name="Chen Y."/>
            <person name="Wang L."/>
            <person name="Yuan Y."/>
            <person name="Fang M."/>
            <person name="Shi L."/>
            <person name="Lu R."/>
            <person name="Comes H.P."/>
            <person name="Ma Y."/>
            <person name="Chen Y."/>
            <person name="Huang G."/>
            <person name="Zhou Y."/>
            <person name="Zheng Z."/>
            <person name="Qiu Y."/>
        </authorList>
    </citation>
    <scope>NUCLEOTIDE SEQUENCE [LARGE SCALE GENOMIC DNA]</scope>
    <source>
        <strain evidence="3">F231</strain>
    </source>
</reference>
<feature type="region of interest" description="Disordered" evidence="1">
    <location>
        <begin position="115"/>
        <end position="134"/>
    </location>
</feature>
<organism evidence="3 4">
    <name type="scientific">Trapa natans</name>
    <name type="common">Water chestnut</name>
    <dbReference type="NCBI Taxonomy" id="22666"/>
    <lineage>
        <taxon>Eukaryota</taxon>
        <taxon>Viridiplantae</taxon>
        <taxon>Streptophyta</taxon>
        <taxon>Embryophyta</taxon>
        <taxon>Tracheophyta</taxon>
        <taxon>Spermatophyta</taxon>
        <taxon>Magnoliopsida</taxon>
        <taxon>eudicotyledons</taxon>
        <taxon>Gunneridae</taxon>
        <taxon>Pentapetalae</taxon>
        <taxon>rosids</taxon>
        <taxon>malvids</taxon>
        <taxon>Myrtales</taxon>
        <taxon>Lythraceae</taxon>
        <taxon>Trapa</taxon>
    </lineage>
</organism>
<protein>
    <recommendedName>
        <fullName evidence="2">BSD domain-containing protein</fullName>
    </recommendedName>
</protein>
<proteinExistence type="predicted"/>
<dbReference type="Proteomes" id="UP001346149">
    <property type="component" value="Unassembled WGS sequence"/>
</dbReference>
<feature type="compositionally biased region" description="Acidic residues" evidence="1">
    <location>
        <begin position="239"/>
        <end position="256"/>
    </location>
</feature>
<evidence type="ECO:0000313" key="4">
    <source>
        <dbReference type="Proteomes" id="UP001346149"/>
    </source>
</evidence>
<dbReference type="PANTHER" id="PTHR16019:SF5">
    <property type="entry name" value="BSD DOMAIN-CONTAINING PROTEIN 1"/>
    <property type="match status" value="1"/>
</dbReference>
<dbReference type="InterPro" id="IPR005607">
    <property type="entry name" value="BSD_dom"/>
</dbReference>
<sequence>MNFFKSVFSDDPEPSRSESGSSDSEPHSPASSNSNPSSSAWDFGGLIKTLTSKSESVIDTYRRDLQEFGYELKKEMEVAQGSLGTVGHAIDGFSSQVLKGTAQIISHGKEAILSADLRSEGSPRGSAKSSDGGDQTFQRYSRFNAQVRAIQGDAGTYCDDPEDLDDFVEWKWRFDLKEQGEEMRALSEENDVVRSIYERVVPGTVDHDTFWYRYFYRMHKLKQAENLRASLVRRAISSEDEELSWEVDDDDDDDEGEKYVGGNVVKPKSEDSDNAKKVDCEADQAGELPKGNPGVKEAIDAETTEEEMKATGELPENQGSLDGIEGDKLTNVETGEMTVKSGEAFLKSGHVEMDSVMNRDDSEPRSKVSVVSNEKVESEKPLAAMEEDLGWDDIEDLSSIDDQKLAHGGGPSPNRAELRKRVSAAQEDEDLSWDIEDDESVQA</sequence>
<dbReference type="PROSITE" id="PS50858">
    <property type="entry name" value="BSD"/>
    <property type="match status" value="1"/>
</dbReference>
<feature type="compositionally biased region" description="Low complexity" evidence="1">
    <location>
        <begin position="17"/>
        <end position="39"/>
    </location>
</feature>
<evidence type="ECO:0000259" key="2">
    <source>
        <dbReference type="PROSITE" id="PS50858"/>
    </source>
</evidence>